<feature type="signal peptide" evidence="1">
    <location>
        <begin position="1"/>
        <end position="20"/>
    </location>
</feature>
<sequence length="161" mass="18142">MTNICLILAVFSVSNTRGLAVNFTYTTDSTTQVVNSNVVMNRNGDNTTFFVDDNRTTILVGNLIGFTTSTDYDLEDAICQFAERAIQDVNKATELFPMFKLKLDPCIDESNVASVNGRLWDYIYRGRDTPFMLSFWQGQAATIPVCAKWGCIERTFLPHRV</sequence>
<evidence type="ECO:0000256" key="1">
    <source>
        <dbReference type="SAM" id="SignalP"/>
    </source>
</evidence>
<keyword evidence="3" id="KW-1185">Reference proteome</keyword>
<dbReference type="EMBL" id="CAIIXF020000002">
    <property type="protein sequence ID" value="CAH1776649.1"/>
    <property type="molecule type" value="Genomic_DNA"/>
</dbReference>
<name>A0A8S4N6W5_OWEFU</name>
<evidence type="ECO:0000313" key="2">
    <source>
        <dbReference type="EMBL" id="CAH1776649.1"/>
    </source>
</evidence>
<protein>
    <submittedName>
        <fullName evidence="2">Uncharacterized protein</fullName>
    </submittedName>
</protein>
<feature type="chain" id="PRO_5035780059" evidence="1">
    <location>
        <begin position="21"/>
        <end position="161"/>
    </location>
</feature>
<keyword evidence="1" id="KW-0732">Signal</keyword>
<organism evidence="2 3">
    <name type="scientific">Owenia fusiformis</name>
    <name type="common">Polychaete worm</name>
    <dbReference type="NCBI Taxonomy" id="6347"/>
    <lineage>
        <taxon>Eukaryota</taxon>
        <taxon>Metazoa</taxon>
        <taxon>Spiralia</taxon>
        <taxon>Lophotrochozoa</taxon>
        <taxon>Annelida</taxon>
        <taxon>Polychaeta</taxon>
        <taxon>Sedentaria</taxon>
        <taxon>Canalipalpata</taxon>
        <taxon>Sabellida</taxon>
        <taxon>Oweniida</taxon>
        <taxon>Oweniidae</taxon>
        <taxon>Owenia</taxon>
    </lineage>
</organism>
<accession>A0A8S4N6W5</accession>
<dbReference type="Proteomes" id="UP000749559">
    <property type="component" value="Unassembled WGS sequence"/>
</dbReference>
<dbReference type="AlphaFoldDB" id="A0A8S4N6W5"/>
<gene>
    <name evidence="2" type="ORF">OFUS_LOCUS3805</name>
</gene>
<proteinExistence type="predicted"/>
<evidence type="ECO:0000313" key="3">
    <source>
        <dbReference type="Proteomes" id="UP000749559"/>
    </source>
</evidence>
<comment type="caution">
    <text evidence="2">The sequence shown here is derived from an EMBL/GenBank/DDBJ whole genome shotgun (WGS) entry which is preliminary data.</text>
</comment>
<reference evidence="2" key="1">
    <citation type="submission" date="2022-03" db="EMBL/GenBank/DDBJ databases">
        <authorList>
            <person name="Martin C."/>
        </authorList>
    </citation>
    <scope>NUCLEOTIDE SEQUENCE</scope>
</reference>